<name>X1QWF8_9ZZZZ</name>
<sequence length="178" mass="20827">ICTKPIEPVYDFECWSEHDTGELVRGDLAQAYTFIPQHDFTLVRIAMQGHKYISEDRHDCLAPVNLAPVVDDVMGYPLRRTTLDTAILPDLPDRWGDFNLDFDPVELSAGQEYAVQFLPGVWDDVCYYYRIRTGHRQLPVNAERGFYKFGEFADWVRYDIGLYRYFHGKFYKEGEPEI</sequence>
<dbReference type="AlphaFoldDB" id="X1QWF8"/>
<protein>
    <submittedName>
        <fullName evidence="1">Uncharacterized protein</fullName>
    </submittedName>
</protein>
<organism evidence="1">
    <name type="scientific">marine sediment metagenome</name>
    <dbReference type="NCBI Taxonomy" id="412755"/>
    <lineage>
        <taxon>unclassified sequences</taxon>
        <taxon>metagenomes</taxon>
        <taxon>ecological metagenomes</taxon>
    </lineage>
</organism>
<feature type="non-terminal residue" evidence="1">
    <location>
        <position position="1"/>
    </location>
</feature>
<comment type="caution">
    <text evidence="1">The sequence shown here is derived from an EMBL/GenBank/DDBJ whole genome shotgun (WGS) entry which is preliminary data.</text>
</comment>
<dbReference type="EMBL" id="BARV01038404">
    <property type="protein sequence ID" value="GAI47614.1"/>
    <property type="molecule type" value="Genomic_DNA"/>
</dbReference>
<accession>X1QWF8</accession>
<proteinExistence type="predicted"/>
<reference evidence="1" key="1">
    <citation type="journal article" date="2014" name="Front. Microbiol.">
        <title>High frequency of phylogenetically diverse reductive dehalogenase-homologous genes in deep subseafloor sedimentary metagenomes.</title>
        <authorList>
            <person name="Kawai M."/>
            <person name="Futagami T."/>
            <person name="Toyoda A."/>
            <person name="Takaki Y."/>
            <person name="Nishi S."/>
            <person name="Hori S."/>
            <person name="Arai W."/>
            <person name="Tsubouchi T."/>
            <person name="Morono Y."/>
            <person name="Uchiyama I."/>
            <person name="Ito T."/>
            <person name="Fujiyama A."/>
            <person name="Inagaki F."/>
            <person name="Takami H."/>
        </authorList>
    </citation>
    <scope>NUCLEOTIDE SEQUENCE</scope>
    <source>
        <strain evidence="1">Expedition CK06-06</strain>
    </source>
</reference>
<gene>
    <name evidence="1" type="ORF">S06H3_59175</name>
</gene>
<evidence type="ECO:0000313" key="1">
    <source>
        <dbReference type="EMBL" id="GAI47614.1"/>
    </source>
</evidence>